<dbReference type="InterPro" id="IPR051310">
    <property type="entry name" value="MCP_chemotaxis"/>
</dbReference>
<keyword evidence="9" id="KW-1185">Reference proteome</keyword>
<dbReference type="AlphaFoldDB" id="A0A1Z2XNR6"/>
<dbReference type="Proteomes" id="UP000196710">
    <property type="component" value="Chromosome"/>
</dbReference>
<evidence type="ECO:0000259" key="6">
    <source>
        <dbReference type="PROSITE" id="PS50885"/>
    </source>
</evidence>
<evidence type="ECO:0000313" key="8">
    <source>
        <dbReference type="EMBL" id="QQR29360.1"/>
    </source>
</evidence>
<dbReference type="InterPro" id="IPR025991">
    <property type="entry name" value="Chemoreceptor_zinc-bind_dom"/>
</dbReference>
<keyword evidence="4" id="KW-1133">Transmembrane helix</keyword>
<dbReference type="PANTHER" id="PTHR43531:SF11">
    <property type="entry name" value="METHYL-ACCEPTING CHEMOTAXIS PROTEIN 3"/>
    <property type="match status" value="1"/>
</dbReference>
<name>A0A1Z2XNR6_9FIRM</name>
<dbReference type="PROSITE" id="PS50885">
    <property type="entry name" value="HAMP"/>
    <property type="match status" value="1"/>
</dbReference>
<evidence type="ECO:0000313" key="9">
    <source>
        <dbReference type="Proteomes" id="UP000196710"/>
    </source>
</evidence>
<dbReference type="GO" id="GO:0004888">
    <property type="term" value="F:transmembrane signaling receptor activity"/>
    <property type="evidence" value="ECO:0007669"/>
    <property type="project" value="TreeGrafter"/>
</dbReference>
<dbReference type="KEGG" id="amur:ADH66_04990"/>
<dbReference type="GO" id="GO:0005886">
    <property type="term" value="C:plasma membrane"/>
    <property type="evidence" value="ECO:0007669"/>
    <property type="project" value="TreeGrafter"/>
</dbReference>
<evidence type="ECO:0000313" key="7">
    <source>
        <dbReference type="EMBL" id="ASB40070.1"/>
    </source>
</evidence>
<dbReference type="PANTHER" id="PTHR43531">
    <property type="entry name" value="PROTEIN ICFG"/>
    <property type="match status" value="1"/>
</dbReference>
<feature type="transmembrane region" description="Helical" evidence="4">
    <location>
        <begin position="179"/>
        <end position="200"/>
    </location>
</feature>
<evidence type="ECO:0000256" key="1">
    <source>
        <dbReference type="ARBA" id="ARBA00022500"/>
    </source>
</evidence>
<dbReference type="EMBL" id="CP021422">
    <property type="protein sequence ID" value="ASB40070.1"/>
    <property type="molecule type" value="Genomic_DNA"/>
</dbReference>
<reference evidence="7" key="1">
    <citation type="journal article" date="2017" name="Genome Announc.">
        <title>High-Quality Whole-Genome Sequences of the Oligo-Mouse-Microbiota Bacterial Community.</title>
        <authorList>
            <person name="Garzetti D."/>
            <person name="Brugiroux S."/>
            <person name="Bunk B."/>
            <person name="Pukall R."/>
            <person name="McCoy K.D."/>
            <person name="Macpherson A.J."/>
            <person name="Stecher B."/>
        </authorList>
    </citation>
    <scope>NUCLEOTIDE SEQUENCE</scope>
    <source>
        <strain evidence="7">KB18</strain>
    </source>
</reference>
<dbReference type="CDD" id="cd06225">
    <property type="entry name" value="HAMP"/>
    <property type="match status" value="1"/>
</dbReference>
<evidence type="ECO:0000256" key="2">
    <source>
        <dbReference type="ARBA" id="ARBA00029447"/>
    </source>
</evidence>
<evidence type="ECO:0000259" key="5">
    <source>
        <dbReference type="PROSITE" id="PS50111"/>
    </source>
</evidence>
<dbReference type="InterPro" id="IPR003660">
    <property type="entry name" value="HAMP_dom"/>
</dbReference>
<dbReference type="Pfam" id="PF13682">
    <property type="entry name" value="CZB"/>
    <property type="match status" value="1"/>
</dbReference>
<reference evidence="9" key="2">
    <citation type="submission" date="2017-05" db="EMBL/GenBank/DDBJ databases">
        <title>Improved OligoMM genomes.</title>
        <authorList>
            <person name="Garzetti D."/>
        </authorList>
    </citation>
    <scope>NUCLEOTIDE SEQUENCE [LARGE SCALE GENOMIC DNA]</scope>
    <source>
        <strain evidence="9">KB18</strain>
    </source>
</reference>
<evidence type="ECO:0000313" key="10">
    <source>
        <dbReference type="Proteomes" id="UP000596035"/>
    </source>
</evidence>
<keyword evidence="3" id="KW-0807">Transducer</keyword>
<feature type="domain" description="Methyl-accepting transducer" evidence="5">
    <location>
        <begin position="303"/>
        <end position="532"/>
    </location>
</feature>
<proteinExistence type="inferred from homology"/>
<comment type="similarity">
    <text evidence="2">Belongs to the methyl-accepting chemotaxis (MCP) protein family.</text>
</comment>
<dbReference type="SMART" id="SM00283">
    <property type="entry name" value="MA"/>
    <property type="match status" value="1"/>
</dbReference>
<accession>A0A1Z2XNR6</accession>
<dbReference type="Pfam" id="PF00015">
    <property type="entry name" value="MCPsignal"/>
    <property type="match status" value="1"/>
</dbReference>
<organism evidence="8 10">
    <name type="scientific">Acutalibacter muris</name>
    <dbReference type="NCBI Taxonomy" id="1796620"/>
    <lineage>
        <taxon>Bacteria</taxon>
        <taxon>Bacillati</taxon>
        <taxon>Bacillota</taxon>
        <taxon>Clostridia</taxon>
        <taxon>Eubacteriales</taxon>
        <taxon>Acutalibacteraceae</taxon>
        <taxon>Acutalibacter</taxon>
    </lineage>
</organism>
<reference evidence="8 10" key="3">
    <citation type="submission" date="2020-11" db="EMBL/GenBank/DDBJ databases">
        <title>Closed and high quality bacterial genomes of the OMM12 community.</title>
        <authorList>
            <person name="Marbouty M."/>
            <person name="Lamy-Besnier Q."/>
            <person name="Debarbieux L."/>
            <person name="Koszul R."/>
        </authorList>
    </citation>
    <scope>NUCLEOTIDE SEQUENCE [LARGE SCALE GENOMIC DNA]</scope>
    <source>
        <strain evidence="8 10">KB18</strain>
    </source>
</reference>
<dbReference type="CDD" id="cd11386">
    <property type="entry name" value="MCP_signal"/>
    <property type="match status" value="1"/>
</dbReference>
<dbReference type="SUPFAM" id="SSF58104">
    <property type="entry name" value="Methyl-accepting chemotaxis protein (MCP) signaling domain"/>
    <property type="match status" value="1"/>
</dbReference>
<keyword evidence="4" id="KW-0472">Membrane</keyword>
<evidence type="ECO:0000256" key="4">
    <source>
        <dbReference type="SAM" id="Phobius"/>
    </source>
</evidence>
<dbReference type="GO" id="GO:0006935">
    <property type="term" value="P:chemotaxis"/>
    <property type="evidence" value="ECO:0007669"/>
    <property type="project" value="UniProtKB-KW"/>
</dbReference>
<dbReference type="GO" id="GO:0007165">
    <property type="term" value="P:signal transduction"/>
    <property type="evidence" value="ECO:0007669"/>
    <property type="project" value="UniProtKB-KW"/>
</dbReference>
<keyword evidence="1" id="KW-0145">Chemotaxis</keyword>
<evidence type="ECO:0000256" key="3">
    <source>
        <dbReference type="PROSITE-ProRule" id="PRU00284"/>
    </source>
</evidence>
<dbReference type="Gene3D" id="1.20.120.30">
    <property type="entry name" value="Aspartate receptor, ligand-binding domain"/>
    <property type="match status" value="1"/>
</dbReference>
<keyword evidence="4" id="KW-0812">Transmembrane</keyword>
<dbReference type="RefSeq" id="WP_066534884.1">
    <property type="nucleotide sequence ID" value="NZ_CP021422.1"/>
</dbReference>
<dbReference type="Gene3D" id="1.10.287.950">
    <property type="entry name" value="Methyl-accepting chemotaxis protein"/>
    <property type="match status" value="1"/>
</dbReference>
<dbReference type="PROSITE" id="PS50111">
    <property type="entry name" value="CHEMOTAXIS_TRANSDUC_2"/>
    <property type="match status" value="1"/>
</dbReference>
<sequence length="549" mass="58729">MGKSIKRSVTIRVAFTLVAMLLFSFITTANTFKIQGTQEQAQQASALLDRAQKAEAAHYKWAQNLSNALYAGTEFTGSTDPTGCVLGQWLYGEAGTEDPTVLELRSKLEPLHKELHESATYVLDMHKTSPSAAQAYYQETIGGNLTTLVGYLDQVVEQGTVLRDETQATMERTTVTMQITTGICLLLALGCLISLIYYVFTRAIDPIVAISKGSSVLGEGRLDIDLPYRSQNELGQLADIIRNSMATIGGYVSDINRIMGELANGNFDVSTSSDYIGDFRTIQVSVDNLTNMLSRAMGSINASEMKISGNAEQLSSSAQSLAQGATEQASSVQELYATIDGISKSAQQNVETASAAQERARLTGEQVAESERKMEQMVSAMQDVSSSSEQIGQIITTIQNIAFQTNILALNAAVEAARAGEAGKGFAVVADEVRRLAAQSDEAAAATTQLIDNCVSAASRGSGIVDEVSVALRETMELVNRSNQDIGVIADAVREESESIAQVTEGIGQISAVVQTNSASSEESAAVSAELFAQANNLKEQTNRFRLRG</sequence>
<dbReference type="EMBL" id="CP065321">
    <property type="protein sequence ID" value="QQR29360.1"/>
    <property type="molecule type" value="Genomic_DNA"/>
</dbReference>
<feature type="domain" description="HAMP" evidence="6">
    <location>
        <begin position="201"/>
        <end position="253"/>
    </location>
</feature>
<dbReference type="InterPro" id="IPR004089">
    <property type="entry name" value="MCPsignal_dom"/>
</dbReference>
<gene>
    <name evidence="7" type="ORF">ADH66_04990</name>
    <name evidence="8" type="ORF">I5Q82_15065</name>
</gene>
<dbReference type="Proteomes" id="UP000596035">
    <property type="component" value="Chromosome"/>
</dbReference>
<protein>
    <submittedName>
        <fullName evidence="8">CZB domain-containing protein</fullName>
    </submittedName>
</protein>